<dbReference type="Gene3D" id="3.10.450.50">
    <property type="match status" value="1"/>
</dbReference>
<evidence type="ECO:0000259" key="1">
    <source>
        <dbReference type="Pfam" id="PF12680"/>
    </source>
</evidence>
<gene>
    <name evidence="2" type="ORF">Pth03_26400</name>
</gene>
<organism evidence="2 3">
    <name type="scientific">Planotetraspora thailandica</name>
    <dbReference type="NCBI Taxonomy" id="487172"/>
    <lineage>
        <taxon>Bacteria</taxon>
        <taxon>Bacillati</taxon>
        <taxon>Actinomycetota</taxon>
        <taxon>Actinomycetes</taxon>
        <taxon>Streptosporangiales</taxon>
        <taxon>Streptosporangiaceae</taxon>
        <taxon>Planotetraspora</taxon>
    </lineage>
</organism>
<dbReference type="EMBL" id="BOOR01000016">
    <property type="protein sequence ID" value="GII54251.1"/>
    <property type="molecule type" value="Genomic_DNA"/>
</dbReference>
<dbReference type="Pfam" id="PF12680">
    <property type="entry name" value="SnoaL_2"/>
    <property type="match status" value="1"/>
</dbReference>
<dbReference type="InterPro" id="IPR037401">
    <property type="entry name" value="SnoaL-like"/>
</dbReference>
<dbReference type="RefSeq" id="WP_203944490.1">
    <property type="nucleotide sequence ID" value="NZ_BOOR01000016.1"/>
</dbReference>
<feature type="domain" description="SnoaL-like" evidence="1">
    <location>
        <begin position="9"/>
        <end position="120"/>
    </location>
</feature>
<keyword evidence="3" id="KW-1185">Reference proteome</keyword>
<dbReference type="SUPFAM" id="SSF54427">
    <property type="entry name" value="NTF2-like"/>
    <property type="match status" value="1"/>
</dbReference>
<dbReference type="AlphaFoldDB" id="A0A8J3V0A7"/>
<comment type="caution">
    <text evidence="2">The sequence shown here is derived from an EMBL/GenBank/DDBJ whole genome shotgun (WGS) entry which is preliminary data.</text>
</comment>
<dbReference type="CDD" id="cd00531">
    <property type="entry name" value="NTF2_like"/>
    <property type="match status" value="1"/>
</dbReference>
<accession>A0A8J3V0A7</accession>
<dbReference type="Proteomes" id="UP000605992">
    <property type="component" value="Unassembled WGS sequence"/>
</dbReference>
<evidence type="ECO:0000313" key="2">
    <source>
        <dbReference type="EMBL" id="GII54251.1"/>
    </source>
</evidence>
<proteinExistence type="predicted"/>
<sequence>MNATPRELLRRYHRAMIDKSADDLADLYAVDAVHEFPFRVPGWPARLDGQEEIRALYHAAWDPSPVTLAEISDVVVHEAADPEVVVGEWRSAGTIGPEGRPFQASGLLMLRARNGEIVEMRDYMDVFGTFGAMGRLNDIAATLGESPS</sequence>
<name>A0A8J3V0A7_9ACTN</name>
<protein>
    <recommendedName>
        <fullName evidence="1">SnoaL-like domain-containing protein</fullName>
    </recommendedName>
</protein>
<evidence type="ECO:0000313" key="3">
    <source>
        <dbReference type="Proteomes" id="UP000605992"/>
    </source>
</evidence>
<reference evidence="2" key="1">
    <citation type="submission" date="2021-01" db="EMBL/GenBank/DDBJ databases">
        <title>Whole genome shotgun sequence of Planotetraspora thailandica NBRC 104271.</title>
        <authorList>
            <person name="Komaki H."/>
            <person name="Tamura T."/>
        </authorList>
    </citation>
    <scope>NUCLEOTIDE SEQUENCE</scope>
    <source>
        <strain evidence="2">NBRC 104271</strain>
    </source>
</reference>
<dbReference type="InterPro" id="IPR032710">
    <property type="entry name" value="NTF2-like_dom_sf"/>
</dbReference>